<evidence type="ECO:0000256" key="1">
    <source>
        <dbReference type="SAM" id="MobiDB-lite"/>
    </source>
</evidence>
<dbReference type="Proteomes" id="UP000054564">
    <property type="component" value="Unassembled WGS sequence"/>
</dbReference>
<feature type="compositionally biased region" description="Polar residues" evidence="1">
    <location>
        <begin position="297"/>
        <end position="321"/>
    </location>
</feature>
<evidence type="ECO:0000313" key="3">
    <source>
        <dbReference type="Proteomes" id="UP000054564"/>
    </source>
</evidence>
<organism evidence="2 3">
    <name type="scientific">Puccinia striiformis f. sp. tritici PST-78</name>
    <dbReference type="NCBI Taxonomy" id="1165861"/>
    <lineage>
        <taxon>Eukaryota</taxon>
        <taxon>Fungi</taxon>
        <taxon>Dikarya</taxon>
        <taxon>Basidiomycota</taxon>
        <taxon>Pucciniomycotina</taxon>
        <taxon>Pucciniomycetes</taxon>
        <taxon>Pucciniales</taxon>
        <taxon>Pucciniaceae</taxon>
        <taxon>Puccinia</taxon>
    </lineage>
</organism>
<feature type="region of interest" description="Disordered" evidence="1">
    <location>
        <begin position="289"/>
        <end position="411"/>
    </location>
</feature>
<feature type="region of interest" description="Disordered" evidence="1">
    <location>
        <begin position="75"/>
        <end position="121"/>
    </location>
</feature>
<name>A0A0L0VL98_9BASI</name>
<reference evidence="2" key="1">
    <citation type="submission" date="2014-03" db="EMBL/GenBank/DDBJ databases">
        <title>Cloning and expression analysis of gamma-glutamylcysteines synthetase in perennial ryegrass.</title>
        <authorList>
            <person name="Wei S."/>
            <person name="Sun Z."/>
        </authorList>
    </citation>
    <scope>NUCLEOTIDE SEQUENCE</scope>
    <source>
        <strain evidence="2">Race PST-78</strain>
    </source>
</reference>
<dbReference type="EMBL" id="AJIL01000042">
    <property type="protein sequence ID" value="KNE99793.1"/>
    <property type="molecule type" value="Genomic_DNA"/>
</dbReference>
<dbReference type="EMBL" id="AJIL01000042">
    <property type="protein sequence ID" value="KNE99794.1"/>
    <property type="molecule type" value="Genomic_DNA"/>
</dbReference>
<dbReference type="AlphaFoldDB" id="A0A0L0VL98"/>
<keyword evidence="3" id="KW-1185">Reference proteome</keyword>
<feature type="region of interest" description="Disordered" evidence="1">
    <location>
        <begin position="221"/>
        <end position="274"/>
    </location>
</feature>
<feature type="compositionally biased region" description="Acidic residues" evidence="1">
    <location>
        <begin position="372"/>
        <end position="399"/>
    </location>
</feature>
<comment type="caution">
    <text evidence="2">The sequence shown here is derived from an EMBL/GenBank/DDBJ whole genome shotgun (WGS) entry which is preliminary data.</text>
</comment>
<feature type="region of interest" description="Disordered" evidence="1">
    <location>
        <begin position="173"/>
        <end position="193"/>
    </location>
</feature>
<gene>
    <name evidence="2" type="ORF">PSTG_06885</name>
</gene>
<feature type="compositionally biased region" description="Acidic residues" evidence="1">
    <location>
        <begin position="349"/>
        <end position="363"/>
    </location>
</feature>
<evidence type="ECO:0000313" key="2">
    <source>
        <dbReference type="EMBL" id="KNE99794.1"/>
    </source>
</evidence>
<feature type="compositionally biased region" description="Basic residues" evidence="1">
    <location>
        <begin position="243"/>
        <end position="267"/>
    </location>
</feature>
<protein>
    <submittedName>
        <fullName evidence="2">Uncharacterized protein</fullName>
    </submittedName>
</protein>
<sequence length="511" mass="57032">MAGPMKHLMEGKSPSEARMDAVVEGKKTVTTPSAGIESCAPSREVSRDDIFAAPRRTLISPNWLLGFRGFDVSAARPKSTSSAAKRHRETSKSAALGADNNPQLDAHIHPRQKRKKISPSVARLEATPIPTTSKAAQVGCLFGQATQPRLASAWSTSVETPLVSIKARANSVLAQPKSGSSAPKGLGPNALFQTESPSGASIIHTCGPAVAVASQAKAAASTTQGVGKHSEIETQSTQGSSRNRIRPINRNHSTNRNHSRNRNRPINRNRFIPVSAPQAKVITSEIRGVGSRLASKTPPSESRQLSTLTPYVARNSPQSDNPVPRRRSMNKPDEDGKKRTRKAPWDQAVNEESEEEVEEDEGKEEVKKDKEKEDEDEEDEDEAEEDEAEEDELEEESDDVSQGSEKKSGLQSLFAAALESRNKYYRRKFERDERRWEIEEKRMEVESRRSDLELKRLEIQVETEERILESKLRVHNMHMFLEKRRLELEIEAFRQEFNLVELPSYLSLANF</sequence>
<proteinExistence type="predicted"/>
<accession>A0A0L0VL98</accession>
<reference evidence="3" key="2">
    <citation type="submission" date="2014-03" db="EMBL/GenBank/DDBJ databases">
        <title>The Genome Sequence of Puccinia striiformis f. sp. tritici PST-78.</title>
        <authorList>
            <consortium name="The Broad Institute Genome Sequencing Platform"/>
            <person name="Cuomo C."/>
            <person name="Hulbert S."/>
            <person name="Chen X."/>
            <person name="Walker B."/>
            <person name="Young S.K."/>
            <person name="Zeng Q."/>
            <person name="Gargeya S."/>
            <person name="Fitzgerald M."/>
            <person name="Haas B."/>
            <person name="Abouelleil A."/>
            <person name="Alvarado L."/>
            <person name="Arachchi H.M."/>
            <person name="Berlin A.M."/>
            <person name="Chapman S.B."/>
            <person name="Goldberg J."/>
            <person name="Griggs A."/>
            <person name="Gujja S."/>
            <person name="Hansen M."/>
            <person name="Howarth C."/>
            <person name="Imamovic A."/>
            <person name="Larimer J."/>
            <person name="McCowan C."/>
            <person name="Montmayeur A."/>
            <person name="Murphy C."/>
            <person name="Neiman D."/>
            <person name="Pearson M."/>
            <person name="Priest M."/>
            <person name="Roberts A."/>
            <person name="Saif S."/>
            <person name="Shea T."/>
            <person name="Sisk P."/>
            <person name="Sykes S."/>
            <person name="Wortman J."/>
            <person name="Nusbaum C."/>
            <person name="Birren B."/>
        </authorList>
    </citation>
    <scope>NUCLEOTIDE SEQUENCE [LARGE SCALE GENOMIC DNA]</scope>
    <source>
        <strain evidence="3">race PST-78</strain>
    </source>
</reference>